<dbReference type="Gene3D" id="3.30.457.10">
    <property type="entry name" value="Copper amine oxidase-like, N-terminal domain"/>
    <property type="match status" value="1"/>
</dbReference>
<feature type="signal peptide" evidence="1">
    <location>
        <begin position="1"/>
        <end position="20"/>
    </location>
</feature>
<evidence type="ECO:0000259" key="2">
    <source>
        <dbReference type="Pfam" id="PF07833"/>
    </source>
</evidence>
<evidence type="ECO:0000313" key="4">
    <source>
        <dbReference type="Proteomes" id="UP000660021"/>
    </source>
</evidence>
<dbReference type="InterPro" id="IPR036582">
    <property type="entry name" value="Mao_N_sf"/>
</dbReference>
<evidence type="ECO:0000256" key="1">
    <source>
        <dbReference type="SAM" id="SignalP"/>
    </source>
</evidence>
<evidence type="ECO:0000313" key="3">
    <source>
        <dbReference type="EMBL" id="MBC5730355.1"/>
    </source>
</evidence>
<gene>
    <name evidence="3" type="ORF">H8S34_05855</name>
</gene>
<comment type="caution">
    <text evidence="3">The sequence shown here is derived from an EMBL/GenBank/DDBJ whole genome shotgun (WGS) entry which is preliminary data.</text>
</comment>
<dbReference type="RefSeq" id="WP_186963301.1">
    <property type="nucleotide sequence ID" value="NZ_JACOPR010000003.1"/>
</dbReference>
<reference evidence="3 4" key="1">
    <citation type="submission" date="2020-08" db="EMBL/GenBank/DDBJ databases">
        <title>Genome public.</title>
        <authorList>
            <person name="Liu C."/>
            <person name="Sun Q."/>
        </authorList>
    </citation>
    <scope>NUCLEOTIDE SEQUENCE [LARGE SCALE GENOMIC DNA]</scope>
    <source>
        <strain evidence="3 4">New-38</strain>
    </source>
</reference>
<protein>
    <recommendedName>
        <fullName evidence="2">Copper amine oxidase-like N-terminal domain-containing protein</fullName>
    </recommendedName>
</protein>
<accession>A0ABR7HS75</accession>
<dbReference type="SUPFAM" id="SSF55383">
    <property type="entry name" value="Copper amine oxidase, domain N"/>
    <property type="match status" value="1"/>
</dbReference>
<keyword evidence="1" id="KW-0732">Signal</keyword>
<organism evidence="3 4">
    <name type="scientific">Pseudoflavonifractor hominis</name>
    <dbReference type="NCBI Taxonomy" id="2763059"/>
    <lineage>
        <taxon>Bacteria</taxon>
        <taxon>Bacillati</taxon>
        <taxon>Bacillota</taxon>
        <taxon>Clostridia</taxon>
        <taxon>Eubacteriales</taxon>
        <taxon>Oscillospiraceae</taxon>
        <taxon>Pseudoflavonifractor</taxon>
    </lineage>
</organism>
<feature type="domain" description="Copper amine oxidase-like N-terminal" evidence="2">
    <location>
        <begin position="221"/>
        <end position="287"/>
    </location>
</feature>
<dbReference type="InterPro" id="IPR012854">
    <property type="entry name" value="Cu_amine_oxidase-like_N"/>
</dbReference>
<feature type="chain" id="PRO_5045558625" description="Copper amine oxidase-like N-terminal domain-containing protein" evidence="1">
    <location>
        <begin position="21"/>
        <end position="309"/>
    </location>
</feature>
<dbReference type="Pfam" id="PF07833">
    <property type="entry name" value="Cu_amine_oxidN1"/>
    <property type="match status" value="1"/>
</dbReference>
<proteinExistence type="predicted"/>
<keyword evidence="4" id="KW-1185">Reference proteome</keyword>
<sequence>MKTLVCAALSCALLLTPALAAEPESGVSSQAPTGTASYQLPEQLGWIYRWGTASELSGDSVLLHAGGETEQDILYHISDQTVILNAVTGESMTADQLRDGESLYIYSTPVMTLSEPAQAGATLILASIPADYGVPMARRVTSVTRDGDSVSIGTEDLVYHLSDETKVSGLSLDELIPGDYVVGWYDMVAESYPAQTTPETLILLDGGNAGWIHADLQSVSLNGAELELSEQELPQLQEGKLMLPVRAVAEELGCTVSWDAQSPDQVTVSQDGQTLYTLALDGEEAYAASGVSFAPVEQILGVHNLYFVP</sequence>
<dbReference type="EMBL" id="JACOPR010000003">
    <property type="protein sequence ID" value="MBC5730355.1"/>
    <property type="molecule type" value="Genomic_DNA"/>
</dbReference>
<dbReference type="Proteomes" id="UP000660021">
    <property type="component" value="Unassembled WGS sequence"/>
</dbReference>
<name>A0ABR7HS75_9FIRM</name>